<accession>A0A160TV60</accession>
<dbReference type="EC" id="5.3.3.10" evidence="2"/>
<name>A0A160TV60_9ZZZZ</name>
<dbReference type="AlphaFoldDB" id="A0A160TV60"/>
<proteinExistence type="predicted"/>
<dbReference type="PANTHER" id="PTHR33254">
    <property type="entry name" value="4-HYDROXY-4-METHYL-2-OXOGLUTARATE ALDOLASE 3-RELATED"/>
    <property type="match status" value="1"/>
</dbReference>
<dbReference type="InterPro" id="IPR005493">
    <property type="entry name" value="RraA/RraA-like"/>
</dbReference>
<protein>
    <submittedName>
        <fullName evidence="2">5-carboxymethyl-2-hydroxymuconate delta-isomerase</fullName>
        <ecNumber evidence="2">5.3.3.10</ecNumber>
    </submittedName>
</protein>
<dbReference type="EMBL" id="CZRL01000104">
    <property type="protein sequence ID" value="CUS54546.1"/>
    <property type="molecule type" value="Genomic_DNA"/>
</dbReference>
<feature type="region of interest" description="Disordered" evidence="1">
    <location>
        <begin position="232"/>
        <end position="257"/>
    </location>
</feature>
<evidence type="ECO:0000256" key="1">
    <source>
        <dbReference type="SAM" id="MobiDB-lite"/>
    </source>
</evidence>
<evidence type="ECO:0000313" key="2">
    <source>
        <dbReference type="EMBL" id="CUS54546.1"/>
    </source>
</evidence>
<organism evidence="2">
    <name type="scientific">hydrothermal vent metagenome</name>
    <dbReference type="NCBI Taxonomy" id="652676"/>
    <lineage>
        <taxon>unclassified sequences</taxon>
        <taxon>metagenomes</taxon>
        <taxon>ecological metagenomes</taxon>
    </lineage>
</organism>
<keyword evidence="2" id="KW-0413">Isomerase</keyword>
<dbReference type="GO" id="GO:0008704">
    <property type="term" value="F:5-carboxymethyl-2-hydroxymuconate delta-isomerase activity"/>
    <property type="evidence" value="ECO:0007669"/>
    <property type="project" value="UniProtKB-EC"/>
</dbReference>
<dbReference type="CDD" id="cd16841">
    <property type="entry name" value="RraA_family"/>
    <property type="match status" value="1"/>
</dbReference>
<dbReference type="SUPFAM" id="SSF89562">
    <property type="entry name" value="RraA-like"/>
    <property type="match status" value="1"/>
</dbReference>
<dbReference type="Gene3D" id="3.50.30.40">
    <property type="entry name" value="Ribonuclease E inhibitor RraA/RraA-like"/>
    <property type="match status" value="1"/>
</dbReference>
<sequence>MPVDDVPAEILERFLPIPTSTIYTGTIRHGFHPCYMTDIKNYTTGQKLVGRARTLRYLPPRVDLVAEIRGGVKGELDVHNLFSAWREQNNPQAPEYRAMGRCGPGDVLVCDAMGHSSAANIGDVKAIYLKMQKAEGIITDGAIRDLGAVLTYGFKIFAAGRTAKAAQGVMTEYDENVDIQCGGVLVRPGDIIVGDDDGVVVVPKQAAEEIVAFAEEYEEVEAHILEKVQTEGVSPGTYYPPSEDFIEQYRRERRSKS</sequence>
<reference evidence="2" key="1">
    <citation type="submission" date="2015-10" db="EMBL/GenBank/DDBJ databases">
        <authorList>
            <person name="Gilbert D.G."/>
        </authorList>
    </citation>
    <scope>NUCLEOTIDE SEQUENCE</scope>
</reference>
<dbReference type="Pfam" id="PF03737">
    <property type="entry name" value="RraA-like"/>
    <property type="match status" value="1"/>
</dbReference>
<dbReference type="InterPro" id="IPR036704">
    <property type="entry name" value="RraA/RraA-like_sf"/>
</dbReference>
<dbReference type="PANTHER" id="PTHR33254:SF4">
    <property type="entry name" value="4-HYDROXY-4-METHYL-2-OXOGLUTARATE ALDOLASE 3-RELATED"/>
    <property type="match status" value="1"/>
</dbReference>
<gene>
    <name evidence="2" type="ORF">MGWOODY_XGa840</name>
</gene>